<dbReference type="Proteomes" id="UP001500804">
    <property type="component" value="Unassembled WGS sequence"/>
</dbReference>
<organism evidence="1 2">
    <name type="scientific">Pseudonocardia adelaidensis</name>
    <dbReference type="NCBI Taxonomy" id="648754"/>
    <lineage>
        <taxon>Bacteria</taxon>
        <taxon>Bacillati</taxon>
        <taxon>Actinomycetota</taxon>
        <taxon>Actinomycetes</taxon>
        <taxon>Pseudonocardiales</taxon>
        <taxon>Pseudonocardiaceae</taxon>
        <taxon>Pseudonocardia</taxon>
    </lineage>
</organism>
<accession>A0ABP9NWN8</accession>
<dbReference type="SUPFAM" id="SSF54637">
    <property type="entry name" value="Thioesterase/thiol ester dehydrase-isomerase"/>
    <property type="match status" value="1"/>
</dbReference>
<sequence length="151" mass="16462">MPFTEDELAAQVGREFPGGTYTIEPWRAWLVADAVLAEPPSLKDADGRVAHPLFAWLAATGAMGITWDELFSWFGATAADGPVFGEHETTLHRPLRIGATYRVSGRIVSAERKVGRRTGPFDVVGYALDLHDADGAVATCWNSIVLPRREP</sequence>
<proteinExistence type="predicted"/>
<dbReference type="Gene3D" id="3.10.129.10">
    <property type="entry name" value="Hotdog Thioesterase"/>
    <property type="match status" value="1"/>
</dbReference>
<evidence type="ECO:0000313" key="2">
    <source>
        <dbReference type="Proteomes" id="UP001500804"/>
    </source>
</evidence>
<gene>
    <name evidence="1" type="ORF">GCM10023320_66230</name>
</gene>
<protein>
    <recommendedName>
        <fullName evidence="3">MaoC dehydratase-like protein</fullName>
    </recommendedName>
</protein>
<comment type="caution">
    <text evidence="1">The sequence shown here is derived from an EMBL/GenBank/DDBJ whole genome shotgun (WGS) entry which is preliminary data.</text>
</comment>
<dbReference type="RefSeq" id="WP_345610593.1">
    <property type="nucleotide sequence ID" value="NZ_BAABJO010000033.1"/>
</dbReference>
<dbReference type="EMBL" id="BAABJO010000033">
    <property type="protein sequence ID" value="GAA5135930.1"/>
    <property type="molecule type" value="Genomic_DNA"/>
</dbReference>
<dbReference type="InterPro" id="IPR029069">
    <property type="entry name" value="HotDog_dom_sf"/>
</dbReference>
<keyword evidence="2" id="KW-1185">Reference proteome</keyword>
<evidence type="ECO:0000313" key="1">
    <source>
        <dbReference type="EMBL" id="GAA5135930.1"/>
    </source>
</evidence>
<evidence type="ECO:0008006" key="3">
    <source>
        <dbReference type="Google" id="ProtNLM"/>
    </source>
</evidence>
<reference evidence="2" key="1">
    <citation type="journal article" date="2019" name="Int. J. Syst. Evol. Microbiol.">
        <title>The Global Catalogue of Microorganisms (GCM) 10K type strain sequencing project: providing services to taxonomists for standard genome sequencing and annotation.</title>
        <authorList>
            <consortium name="The Broad Institute Genomics Platform"/>
            <consortium name="The Broad Institute Genome Sequencing Center for Infectious Disease"/>
            <person name="Wu L."/>
            <person name="Ma J."/>
        </authorList>
    </citation>
    <scope>NUCLEOTIDE SEQUENCE [LARGE SCALE GENOMIC DNA]</scope>
    <source>
        <strain evidence="2">JCM 18302</strain>
    </source>
</reference>
<name>A0ABP9NWN8_9PSEU</name>